<reference evidence="1" key="1">
    <citation type="submission" date="2023-04" db="EMBL/GenBank/DDBJ databases">
        <title>A chromosome-level genome assembly of the parasitoid wasp Eretmocerus hayati.</title>
        <authorList>
            <person name="Zhong Y."/>
            <person name="Liu S."/>
            <person name="Liu Y."/>
        </authorList>
    </citation>
    <scope>NUCLEOTIDE SEQUENCE</scope>
    <source>
        <strain evidence="1">ZJU_SS_LIU_2023</strain>
    </source>
</reference>
<keyword evidence="2" id="KW-1185">Reference proteome</keyword>
<organism evidence="1 2">
    <name type="scientific">Eretmocerus hayati</name>
    <dbReference type="NCBI Taxonomy" id="131215"/>
    <lineage>
        <taxon>Eukaryota</taxon>
        <taxon>Metazoa</taxon>
        <taxon>Ecdysozoa</taxon>
        <taxon>Arthropoda</taxon>
        <taxon>Hexapoda</taxon>
        <taxon>Insecta</taxon>
        <taxon>Pterygota</taxon>
        <taxon>Neoptera</taxon>
        <taxon>Endopterygota</taxon>
        <taxon>Hymenoptera</taxon>
        <taxon>Apocrita</taxon>
        <taxon>Proctotrupomorpha</taxon>
        <taxon>Chalcidoidea</taxon>
        <taxon>Aphelinidae</taxon>
        <taxon>Aphelininae</taxon>
        <taxon>Eretmocerus</taxon>
    </lineage>
</organism>
<comment type="caution">
    <text evidence="1">The sequence shown here is derived from an EMBL/GenBank/DDBJ whole genome shotgun (WGS) entry which is preliminary data.</text>
</comment>
<protein>
    <submittedName>
        <fullName evidence="1">Uncharacterized protein</fullName>
    </submittedName>
</protein>
<gene>
    <name evidence="1" type="ORF">QAD02_012274</name>
</gene>
<evidence type="ECO:0000313" key="2">
    <source>
        <dbReference type="Proteomes" id="UP001239111"/>
    </source>
</evidence>
<name>A0ACC2NZB3_9HYME</name>
<dbReference type="EMBL" id="CM056742">
    <property type="protein sequence ID" value="KAJ8676487.1"/>
    <property type="molecule type" value="Genomic_DNA"/>
</dbReference>
<dbReference type="Proteomes" id="UP001239111">
    <property type="component" value="Chromosome 2"/>
</dbReference>
<sequence length="332" mass="37349">MQFGCKLLCFVAIPMGDRVGAKLNPTRRAKALQRRERLQAFITPRIGRAILLELDTIRGRTDWEIVTHYLPRIEQDEPIARFLFNTQGYLSQYFAKDPRQQPVRHPILGAAANQRYPVDATKIRAQLRPALRSDSFSSSQTQSHIDPRLVRSPSVVERQSLHPKQRLEIPREKAPRAVVHQPREEIRIKRPESPSLQLTSSPSAATSSSDENFQPGIINFRSTPRPEIRERTGTVLDPRMVPVEGAVQLEEDISTLTLADQQQSVDYDPETVDTNVIEYVPQSVKQDPRSSPIQSLNKDLECLGSESSSDNPAADSRQIKTPTAGRALPPKS</sequence>
<proteinExistence type="predicted"/>
<evidence type="ECO:0000313" key="1">
    <source>
        <dbReference type="EMBL" id="KAJ8676487.1"/>
    </source>
</evidence>
<accession>A0ACC2NZB3</accession>